<dbReference type="GeneID" id="13288623"/>
<feature type="compositionally biased region" description="Low complexity" evidence="1">
    <location>
        <begin position="13"/>
        <end position="28"/>
    </location>
</feature>
<dbReference type="AlphaFoldDB" id="E4ZV64"/>
<feature type="compositionally biased region" description="Basic and acidic residues" evidence="1">
    <location>
        <begin position="134"/>
        <end position="148"/>
    </location>
</feature>
<dbReference type="STRING" id="985895.E4ZV64"/>
<name>E4ZV64_LEPMJ</name>
<feature type="region of interest" description="Disordered" evidence="1">
    <location>
        <begin position="343"/>
        <end position="386"/>
    </location>
</feature>
<accession>E4ZV64</accession>
<dbReference type="Proteomes" id="UP000002668">
    <property type="component" value="Genome"/>
</dbReference>
<dbReference type="eggNOG" id="ENOG502S3UT">
    <property type="taxonomic scope" value="Eukaryota"/>
</dbReference>
<dbReference type="RefSeq" id="XP_003838969.1">
    <property type="nucleotide sequence ID" value="XM_003838921.1"/>
</dbReference>
<dbReference type="OrthoDB" id="5316527at2759"/>
<keyword evidence="3" id="KW-1185">Reference proteome</keyword>
<evidence type="ECO:0000256" key="1">
    <source>
        <dbReference type="SAM" id="MobiDB-lite"/>
    </source>
</evidence>
<dbReference type="HOGENOM" id="CLU_052209_1_0_1"/>
<protein>
    <submittedName>
        <fullName evidence="2">Uncharacterized protein</fullName>
    </submittedName>
</protein>
<sequence length="474" mass="52623">MLRSRARIPVAKPSSSQIISPHSSTTTPPCRPPLLPIPPRFLLHNIRLVPRDGLMFRAQVLRRNLSLFNRVPHSHLVRSAARNNHENVTIQRFRIQRPVFSRSRLVGTLIVTLAFHGLIRYLEVEVDVQVVSEAERKSRPGGPNDEKAWPQVGQEVHDGDEEEAEEVDNALLFLPTGLPRPAPKTFYKGSDPEWQEFKRIAADKGRAEKIRVELVAMVRSLVASMPQWEAKIGKVDQTKGSAWVEVMFPDCPPNGYERPGIALTDELKWVKVVRPVEQEDHHRLHRILKPTGAANAVSQDVQRRASRFLKDFKAYFGWDEKTTATSVPLGLPPIPINILSPSSRAAASSDATPNPSATSSPPDTAHQSTTSASASPAPVGAPSSTLKFLLPDPKTLRMDLAHFRRDLAKGTKPSTLQSPRGSFYVKGIIEVHGSRARVTFNTTAVYDPKQGKYIAMNVGIFNFKEHRQSPKGGP</sequence>
<dbReference type="OMA" id="TAFHLWS"/>
<organism evidence="3">
    <name type="scientific">Leptosphaeria maculans (strain JN3 / isolate v23.1.3 / race Av1-4-5-6-7-8)</name>
    <name type="common">Blackleg fungus</name>
    <name type="synonym">Phoma lingam</name>
    <dbReference type="NCBI Taxonomy" id="985895"/>
    <lineage>
        <taxon>Eukaryota</taxon>
        <taxon>Fungi</taxon>
        <taxon>Dikarya</taxon>
        <taxon>Ascomycota</taxon>
        <taxon>Pezizomycotina</taxon>
        <taxon>Dothideomycetes</taxon>
        <taxon>Pleosporomycetidae</taxon>
        <taxon>Pleosporales</taxon>
        <taxon>Pleosporineae</taxon>
        <taxon>Leptosphaeriaceae</taxon>
        <taxon>Plenodomus</taxon>
        <taxon>Plenodomus lingam/Leptosphaeria maculans species complex</taxon>
    </lineage>
</organism>
<dbReference type="VEuPathDB" id="FungiDB:LEMA_P026420.1"/>
<evidence type="ECO:0000313" key="2">
    <source>
        <dbReference type="EMBL" id="CBX95490.1"/>
    </source>
</evidence>
<evidence type="ECO:0000313" key="3">
    <source>
        <dbReference type="Proteomes" id="UP000002668"/>
    </source>
</evidence>
<reference evidence="3" key="1">
    <citation type="journal article" date="2011" name="Nat. Commun.">
        <title>Effector diversification within compartments of the Leptosphaeria maculans genome affected by Repeat-Induced Point mutations.</title>
        <authorList>
            <person name="Rouxel T."/>
            <person name="Grandaubert J."/>
            <person name="Hane J.K."/>
            <person name="Hoede C."/>
            <person name="van de Wouw A.P."/>
            <person name="Couloux A."/>
            <person name="Dominguez V."/>
            <person name="Anthouard V."/>
            <person name="Bally P."/>
            <person name="Bourras S."/>
            <person name="Cozijnsen A.J."/>
            <person name="Ciuffetti L.M."/>
            <person name="Degrave A."/>
            <person name="Dilmaghani A."/>
            <person name="Duret L."/>
            <person name="Fudal I."/>
            <person name="Goodwin S.B."/>
            <person name="Gout L."/>
            <person name="Glaser N."/>
            <person name="Linglin J."/>
            <person name="Kema G.H.J."/>
            <person name="Lapalu N."/>
            <person name="Lawrence C.B."/>
            <person name="May K."/>
            <person name="Meyer M."/>
            <person name="Ollivier B."/>
            <person name="Poulain J."/>
            <person name="Schoch C.L."/>
            <person name="Simon A."/>
            <person name="Spatafora J.W."/>
            <person name="Stachowiak A."/>
            <person name="Turgeon B.G."/>
            <person name="Tyler B.M."/>
            <person name="Vincent D."/>
            <person name="Weissenbach J."/>
            <person name="Amselem J."/>
            <person name="Quesneville H."/>
            <person name="Oliver R.P."/>
            <person name="Wincker P."/>
            <person name="Balesdent M.-H."/>
            <person name="Howlett B.J."/>
        </authorList>
    </citation>
    <scope>NUCLEOTIDE SEQUENCE [LARGE SCALE GENOMIC DNA]</scope>
    <source>
        <strain evidence="3">JN3 / isolate v23.1.3 / race Av1-4-5-6-7-8</strain>
    </source>
</reference>
<dbReference type="EMBL" id="FP929127">
    <property type="protein sequence ID" value="CBX95490.1"/>
    <property type="molecule type" value="Genomic_DNA"/>
</dbReference>
<feature type="region of interest" description="Disordered" evidence="1">
    <location>
        <begin position="1"/>
        <end position="29"/>
    </location>
</feature>
<gene>
    <name evidence="2" type="ORF">LEMA_P026420.1</name>
</gene>
<dbReference type="InParanoid" id="E4ZV64"/>
<feature type="compositionally biased region" description="Low complexity" evidence="1">
    <location>
        <begin position="343"/>
        <end position="385"/>
    </location>
</feature>
<proteinExistence type="predicted"/>
<feature type="region of interest" description="Disordered" evidence="1">
    <location>
        <begin position="134"/>
        <end position="161"/>
    </location>
</feature>